<comment type="caution">
    <text evidence="2">The sequence shown here is derived from an EMBL/GenBank/DDBJ whole genome shotgun (WGS) entry which is preliminary data.</text>
</comment>
<reference evidence="2" key="1">
    <citation type="submission" date="2018-01" db="EMBL/GenBank/DDBJ databases">
        <authorList>
            <person name="Mao J.F."/>
        </authorList>
    </citation>
    <scope>NUCLEOTIDE SEQUENCE</scope>
    <source>
        <strain evidence="2">Huo1</strain>
        <tissue evidence="2">Leaf</tissue>
    </source>
</reference>
<proteinExistence type="predicted"/>
<sequence length="159" mass="17653">MCDRSFSFQSRSNGEIGSSRGRAVDSRKERRRRLSFESKPFPALHGKLWGHRRAHAVSLGKAHVSASFCLPSLLRSLENLDPSPHPEFGGEQCVYNLYAWVPGVIGDFRHDGYVVINPGSKANLGDVVYTPPRNGPTLWEIGIPDCTAVEFYIPDPSLD</sequence>
<name>A0A8X8ZB34_SALSN</name>
<evidence type="ECO:0008006" key="4">
    <source>
        <dbReference type="Google" id="ProtNLM"/>
    </source>
</evidence>
<dbReference type="PANTHER" id="PTHR32018:SF1">
    <property type="entry name" value="RHAMNOGALACTURONAN ENDOLYASE"/>
    <property type="match status" value="1"/>
</dbReference>
<dbReference type="InterPro" id="IPR051850">
    <property type="entry name" value="Polysacch_Lyase_4"/>
</dbReference>
<evidence type="ECO:0000313" key="2">
    <source>
        <dbReference type="EMBL" id="KAG6397544.1"/>
    </source>
</evidence>
<accession>A0A8X8ZB34</accession>
<dbReference type="Proteomes" id="UP000298416">
    <property type="component" value="Unassembled WGS sequence"/>
</dbReference>
<gene>
    <name evidence="2" type="ORF">SASPL_143713</name>
</gene>
<dbReference type="EMBL" id="PNBA02000016">
    <property type="protein sequence ID" value="KAG6397544.1"/>
    <property type="molecule type" value="Genomic_DNA"/>
</dbReference>
<evidence type="ECO:0000313" key="3">
    <source>
        <dbReference type="Proteomes" id="UP000298416"/>
    </source>
</evidence>
<feature type="region of interest" description="Disordered" evidence="1">
    <location>
        <begin position="1"/>
        <end position="31"/>
    </location>
</feature>
<reference evidence="2" key="2">
    <citation type="submission" date="2020-08" db="EMBL/GenBank/DDBJ databases">
        <title>Plant Genome Project.</title>
        <authorList>
            <person name="Zhang R.-G."/>
        </authorList>
    </citation>
    <scope>NUCLEOTIDE SEQUENCE</scope>
    <source>
        <strain evidence="2">Huo1</strain>
        <tissue evidence="2">Leaf</tissue>
    </source>
</reference>
<keyword evidence="3" id="KW-1185">Reference proteome</keyword>
<protein>
    <recommendedName>
        <fullName evidence="4">Rhamnogalacturonan endolyase</fullName>
    </recommendedName>
</protein>
<evidence type="ECO:0000256" key="1">
    <source>
        <dbReference type="SAM" id="MobiDB-lite"/>
    </source>
</evidence>
<feature type="compositionally biased region" description="Polar residues" evidence="1">
    <location>
        <begin position="1"/>
        <end position="16"/>
    </location>
</feature>
<dbReference type="PANTHER" id="PTHR32018">
    <property type="entry name" value="RHAMNOGALACTURONATE LYASE FAMILY PROTEIN"/>
    <property type="match status" value="1"/>
</dbReference>
<organism evidence="2">
    <name type="scientific">Salvia splendens</name>
    <name type="common">Scarlet sage</name>
    <dbReference type="NCBI Taxonomy" id="180675"/>
    <lineage>
        <taxon>Eukaryota</taxon>
        <taxon>Viridiplantae</taxon>
        <taxon>Streptophyta</taxon>
        <taxon>Embryophyta</taxon>
        <taxon>Tracheophyta</taxon>
        <taxon>Spermatophyta</taxon>
        <taxon>Magnoliopsida</taxon>
        <taxon>eudicotyledons</taxon>
        <taxon>Gunneridae</taxon>
        <taxon>Pentapetalae</taxon>
        <taxon>asterids</taxon>
        <taxon>lamiids</taxon>
        <taxon>Lamiales</taxon>
        <taxon>Lamiaceae</taxon>
        <taxon>Nepetoideae</taxon>
        <taxon>Mentheae</taxon>
        <taxon>Salviinae</taxon>
        <taxon>Salvia</taxon>
        <taxon>Salvia subgen. Calosphace</taxon>
        <taxon>core Calosphace</taxon>
    </lineage>
</organism>
<dbReference type="AlphaFoldDB" id="A0A8X8ZB34"/>